<dbReference type="PRINTS" id="PR00385">
    <property type="entry name" value="P450"/>
</dbReference>
<dbReference type="InterPro" id="IPR001128">
    <property type="entry name" value="Cyt_P450"/>
</dbReference>
<evidence type="ECO:0008006" key="10">
    <source>
        <dbReference type="Google" id="ProtNLM"/>
    </source>
</evidence>
<keyword evidence="7" id="KW-0503">Monooxygenase</keyword>
<keyword evidence="9" id="KW-1185">Reference proteome</keyword>
<dbReference type="PANTHER" id="PTHR24302:SF15">
    <property type="entry name" value="FATTY-ACID PEROXYGENASE"/>
    <property type="match status" value="1"/>
</dbReference>
<accession>A0ABQ9FPF6</accession>
<dbReference type="EMBL" id="JARBDR010000246">
    <property type="protein sequence ID" value="KAJ8317593.1"/>
    <property type="molecule type" value="Genomic_DNA"/>
</dbReference>
<protein>
    <recommendedName>
        <fullName evidence="10">Cytochrome P450</fullName>
    </recommendedName>
</protein>
<evidence type="ECO:0000256" key="1">
    <source>
        <dbReference type="ARBA" id="ARBA00010617"/>
    </source>
</evidence>
<dbReference type="SUPFAM" id="SSF48264">
    <property type="entry name" value="Cytochrome P450"/>
    <property type="match status" value="1"/>
</dbReference>
<evidence type="ECO:0000313" key="9">
    <source>
        <dbReference type="Proteomes" id="UP001217089"/>
    </source>
</evidence>
<name>A0ABQ9FPF6_TEGGR</name>
<evidence type="ECO:0000256" key="7">
    <source>
        <dbReference type="RuleBase" id="RU000461"/>
    </source>
</evidence>
<evidence type="ECO:0000256" key="6">
    <source>
        <dbReference type="ARBA" id="ARBA00043906"/>
    </source>
</evidence>
<comment type="function">
    <text evidence="6">Cytochromes P450 are a group of heme-thiolate monooxygenases. They oxidize a variety of structurally unrelated compounds, including steroids, fatty acids, and xenobiotics.</text>
</comment>
<reference evidence="8 9" key="1">
    <citation type="submission" date="2022-12" db="EMBL/GenBank/DDBJ databases">
        <title>Chromosome-level genome of Tegillarca granosa.</title>
        <authorList>
            <person name="Kim J."/>
        </authorList>
    </citation>
    <scope>NUCLEOTIDE SEQUENCE [LARGE SCALE GENOMIC DNA]</scope>
    <source>
        <strain evidence="8">Teg-2019</strain>
        <tissue evidence="8">Adductor muscle</tissue>
    </source>
</reference>
<dbReference type="Pfam" id="PF00067">
    <property type="entry name" value="p450"/>
    <property type="match status" value="2"/>
</dbReference>
<sequence length="464" mass="53591">MTVFNRMGIPGPKPNFLFGNLLTFMRRAFFEAYREWYREYGDTYGYFEGPSAVMVTTNLDLLHEVFVKQFKKFHARKVFPVQVDPDTDENVHMFFARGERWRRLRSIVNPAFSTAKMRMMTPVINKRIDKLVSVVDNYTEKDQDFDVYDLFQRLTLDTIVDCGFGLNADALEDTEDEWLKNSRGVIKDTTKRPLLFMLGFIFPKLHSVWIMVYNILRYVSYNPVFWLEEKMGAVIKARKGKKSSRLDLLELMLNSEFDPNTDTYDIGQLGASDSVVKKRLLTNDELLAQCLLFLLAGYETTSTTLAYIMYEMAVNPKVQQALQEEIDQFFPEDCMESCNVNGYDIPEGMIIQANVWDVHYNPDIWGEDPEKFIPERFTSEKRKLRHPMAWLPFGGGPRTCVGLRLAQLEGKMAIVRLLKKFTFVPSKRCVIPVRCVEGATIIPKDGVIVNTIPRSVPDCPRQSG</sequence>
<dbReference type="Gene3D" id="1.10.630.10">
    <property type="entry name" value="Cytochrome P450"/>
    <property type="match status" value="1"/>
</dbReference>
<dbReference type="PROSITE" id="PS00086">
    <property type="entry name" value="CYTOCHROME_P450"/>
    <property type="match status" value="1"/>
</dbReference>
<evidence type="ECO:0000256" key="5">
    <source>
        <dbReference type="ARBA" id="ARBA00023004"/>
    </source>
</evidence>
<proteinExistence type="inferred from homology"/>
<evidence type="ECO:0000256" key="4">
    <source>
        <dbReference type="ARBA" id="ARBA00023002"/>
    </source>
</evidence>
<dbReference type="InterPro" id="IPR050705">
    <property type="entry name" value="Cytochrome_P450_3A"/>
</dbReference>
<keyword evidence="4 7" id="KW-0560">Oxidoreductase</keyword>
<keyword evidence="2 7" id="KW-0349">Heme</keyword>
<dbReference type="InterPro" id="IPR036396">
    <property type="entry name" value="Cyt_P450_sf"/>
</dbReference>
<comment type="similarity">
    <text evidence="1 7">Belongs to the cytochrome P450 family.</text>
</comment>
<organism evidence="8 9">
    <name type="scientific">Tegillarca granosa</name>
    <name type="common">Malaysian cockle</name>
    <name type="synonym">Anadara granosa</name>
    <dbReference type="NCBI Taxonomy" id="220873"/>
    <lineage>
        <taxon>Eukaryota</taxon>
        <taxon>Metazoa</taxon>
        <taxon>Spiralia</taxon>
        <taxon>Lophotrochozoa</taxon>
        <taxon>Mollusca</taxon>
        <taxon>Bivalvia</taxon>
        <taxon>Autobranchia</taxon>
        <taxon>Pteriomorphia</taxon>
        <taxon>Arcoida</taxon>
        <taxon>Arcoidea</taxon>
        <taxon>Arcidae</taxon>
        <taxon>Tegillarca</taxon>
    </lineage>
</organism>
<evidence type="ECO:0000256" key="2">
    <source>
        <dbReference type="ARBA" id="ARBA00022617"/>
    </source>
</evidence>
<dbReference type="PANTHER" id="PTHR24302">
    <property type="entry name" value="CYTOCHROME P450 FAMILY 3"/>
    <property type="match status" value="1"/>
</dbReference>
<evidence type="ECO:0000256" key="3">
    <source>
        <dbReference type="ARBA" id="ARBA00022723"/>
    </source>
</evidence>
<keyword evidence="5 7" id="KW-0408">Iron</keyword>
<dbReference type="InterPro" id="IPR017972">
    <property type="entry name" value="Cyt_P450_CS"/>
</dbReference>
<keyword evidence="3 7" id="KW-0479">Metal-binding</keyword>
<evidence type="ECO:0000313" key="8">
    <source>
        <dbReference type="EMBL" id="KAJ8317593.1"/>
    </source>
</evidence>
<gene>
    <name evidence="8" type="ORF">KUTeg_005497</name>
</gene>
<comment type="caution">
    <text evidence="8">The sequence shown here is derived from an EMBL/GenBank/DDBJ whole genome shotgun (WGS) entry which is preliminary data.</text>
</comment>
<dbReference type="InterPro" id="IPR002401">
    <property type="entry name" value="Cyt_P450_E_grp-I"/>
</dbReference>
<dbReference type="PRINTS" id="PR00463">
    <property type="entry name" value="EP450I"/>
</dbReference>
<dbReference type="Proteomes" id="UP001217089">
    <property type="component" value="Unassembled WGS sequence"/>
</dbReference>
<dbReference type="CDD" id="cd11055">
    <property type="entry name" value="CYP3A-like"/>
    <property type="match status" value="1"/>
</dbReference>